<dbReference type="AlphaFoldDB" id="A0A0F9X5J3"/>
<comment type="caution">
    <text evidence="1">The sequence shown here is derived from an EMBL/GenBank/DDBJ whole genome shotgun (WGS) entry which is preliminary data.</text>
</comment>
<evidence type="ECO:0000313" key="1">
    <source>
        <dbReference type="EMBL" id="KKN86808.1"/>
    </source>
</evidence>
<proteinExistence type="predicted"/>
<dbReference type="EMBL" id="LAZR01000143">
    <property type="protein sequence ID" value="KKN86808.1"/>
    <property type="molecule type" value="Genomic_DNA"/>
</dbReference>
<organism evidence="1">
    <name type="scientific">marine sediment metagenome</name>
    <dbReference type="NCBI Taxonomy" id="412755"/>
    <lineage>
        <taxon>unclassified sequences</taxon>
        <taxon>metagenomes</taxon>
        <taxon>ecological metagenomes</taxon>
    </lineage>
</organism>
<name>A0A0F9X5J3_9ZZZZ</name>
<protein>
    <submittedName>
        <fullName evidence="1">Uncharacterized protein</fullName>
    </submittedName>
</protein>
<reference evidence="1" key="1">
    <citation type="journal article" date="2015" name="Nature">
        <title>Complex archaea that bridge the gap between prokaryotes and eukaryotes.</title>
        <authorList>
            <person name="Spang A."/>
            <person name="Saw J.H."/>
            <person name="Jorgensen S.L."/>
            <person name="Zaremba-Niedzwiedzka K."/>
            <person name="Martijn J."/>
            <person name="Lind A.E."/>
            <person name="van Eijk R."/>
            <person name="Schleper C."/>
            <person name="Guy L."/>
            <person name="Ettema T.J."/>
        </authorList>
    </citation>
    <scope>NUCLEOTIDE SEQUENCE</scope>
</reference>
<accession>A0A0F9X5J3</accession>
<sequence>MKIITLAGSYTPTALADYFVSRAEAKGLGDSFTMKAPLVRGYAALLKNFDNNRYLLVCATDRLIAGEFIHVVGVTGRLLTTNVFNRAVIDLGGYNQPWKYMYYERFSETAYERFYFAYWMGLLEDVRNGYNADEDPIEKLNSACDSVDARLKERGALEEWPEIEGGENHPEGDETHCDSCWVRYAVRPQGGLSAYTRRR</sequence>
<gene>
    <name evidence="1" type="ORF">LCGC14_0263670</name>
</gene>